<evidence type="ECO:0000313" key="2">
    <source>
        <dbReference type="Proteomes" id="UP000596661"/>
    </source>
</evidence>
<sequence>MYFVLGPQPNEEAFVRTITRALHSLRNQSSAILARLESVEREHNSSKQGQAAILKGDDYKPDNAADALHIPENITPIGDTQDPKVQVLDIAPPWVEKRPKKRPRWFDEYTKMKKKAKPSIVNLNVDPLRLVDKKLLLSL</sequence>
<proteinExistence type="predicted"/>
<protein>
    <submittedName>
        <fullName evidence="1">Uncharacterized protein</fullName>
    </submittedName>
</protein>
<dbReference type="EnsemblPlants" id="evm.model.07.1328">
    <property type="protein sequence ID" value="cds.evm.model.07.1328"/>
    <property type="gene ID" value="evm.TU.07.1328"/>
</dbReference>
<dbReference type="EMBL" id="UZAU01000661">
    <property type="status" value="NOT_ANNOTATED_CDS"/>
    <property type="molecule type" value="Genomic_DNA"/>
</dbReference>
<accession>A0A803Q282</accession>
<evidence type="ECO:0000313" key="1">
    <source>
        <dbReference type="EnsemblPlants" id="cds.evm.model.07.1328"/>
    </source>
</evidence>
<keyword evidence="2" id="KW-1185">Reference proteome</keyword>
<name>A0A803Q282_CANSA</name>
<dbReference type="Gramene" id="evm.model.07.1328">
    <property type="protein sequence ID" value="cds.evm.model.07.1328"/>
    <property type="gene ID" value="evm.TU.07.1328"/>
</dbReference>
<organism evidence="1 2">
    <name type="scientific">Cannabis sativa</name>
    <name type="common">Hemp</name>
    <name type="synonym">Marijuana</name>
    <dbReference type="NCBI Taxonomy" id="3483"/>
    <lineage>
        <taxon>Eukaryota</taxon>
        <taxon>Viridiplantae</taxon>
        <taxon>Streptophyta</taxon>
        <taxon>Embryophyta</taxon>
        <taxon>Tracheophyta</taxon>
        <taxon>Spermatophyta</taxon>
        <taxon>Magnoliopsida</taxon>
        <taxon>eudicotyledons</taxon>
        <taxon>Gunneridae</taxon>
        <taxon>Pentapetalae</taxon>
        <taxon>rosids</taxon>
        <taxon>fabids</taxon>
        <taxon>Rosales</taxon>
        <taxon>Cannabaceae</taxon>
        <taxon>Cannabis</taxon>
    </lineage>
</organism>
<dbReference type="Proteomes" id="UP000596661">
    <property type="component" value="Chromosome 7"/>
</dbReference>
<reference evidence="1" key="1">
    <citation type="submission" date="2018-11" db="EMBL/GenBank/DDBJ databases">
        <authorList>
            <person name="Grassa J C."/>
        </authorList>
    </citation>
    <scope>NUCLEOTIDE SEQUENCE [LARGE SCALE GENOMIC DNA]</scope>
</reference>
<reference evidence="1" key="2">
    <citation type="submission" date="2021-03" db="UniProtKB">
        <authorList>
            <consortium name="EnsemblPlants"/>
        </authorList>
    </citation>
    <scope>IDENTIFICATION</scope>
</reference>
<dbReference type="AlphaFoldDB" id="A0A803Q282"/>